<sequence>KYSIACVTSRSSASRSSNVAPSLEASAARINPSVARVPRSRRTNTPNGRTARVIPRTISPTSNGASASVAIASSHDHDPSRHSSMADDGATRARASNNPRSSAVRRIAREIRECVDAASADDAFVASPLEDDIFEWQFAVLGAPDSAFEGGIYHGRITLPPTYPFAPPTFVMRTANGRFEVNAKICLSISGHHPNTWLPSWGVRSALTALRAFMPTAAEGAVGSLDWSDERRRELARVAGEAREVTYEDGNEARRALSARLHEQMLERRERVMANERGRAGTSGGGGEIDHGAREREESVEEDGEVVDAETPIDAPAREATERVPSDVSSASSSQSSDSNDVSDTNDASQDTSETFEFRQSLLDRLDLEEREAREESDDPPRPVTPPDDTERLARRREELAKTKAQLDSTARALFAVIVGIYVKRLLVSFVITALES</sequence>
<accession>A0A1Y5INH1</accession>
<dbReference type="AlphaFoldDB" id="A0A1Y5INH1"/>
<evidence type="ECO:0000256" key="1">
    <source>
        <dbReference type="SAM" id="MobiDB-lite"/>
    </source>
</evidence>
<dbReference type="Proteomes" id="UP000195557">
    <property type="component" value="Unassembled WGS sequence"/>
</dbReference>
<gene>
    <name evidence="3" type="ORF">BE221DRAFT_172219</name>
</gene>
<dbReference type="InterPro" id="IPR016135">
    <property type="entry name" value="UBQ-conjugating_enzyme/RWD"/>
</dbReference>
<evidence type="ECO:0000313" key="3">
    <source>
        <dbReference type="EMBL" id="OUS48485.1"/>
    </source>
</evidence>
<reference evidence="3" key="1">
    <citation type="submission" date="2017-04" db="EMBL/GenBank/DDBJ databases">
        <title>Population genomics of picophytoplankton unveils novel chromosome hypervariability.</title>
        <authorList>
            <consortium name="DOE Joint Genome Institute"/>
            <person name="Blanc-Mathieu R."/>
            <person name="Krasovec M."/>
            <person name="Hebrard M."/>
            <person name="Yau S."/>
            <person name="Desgranges E."/>
            <person name="Martin J."/>
            <person name="Schackwitz W."/>
            <person name="Kuo A."/>
            <person name="Salin G."/>
            <person name="Donnadieu C."/>
            <person name="Desdevises Y."/>
            <person name="Sanchez-Ferandin S."/>
            <person name="Moreau H."/>
            <person name="Rivals E."/>
            <person name="Grigoriev I.V."/>
            <person name="Grimsley N."/>
            <person name="Eyre-Walker A."/>
            <person name="Piganeau G."/>
        </authorList>
    </citation>
    <scope>NUCLEOTIDE SEQUENCE [LARGE SCALE GENOMIC DNA]</scope>
    <source>
        <strain evidence="3">RCC 1115</strain>
    </source>
</reference>
<proteinExistence type="predicted"/>
<dbReference type="PROSITE" id="PS50127">
    <property type="entry name" value="UBC_2"/>
    <property type="match status" value="1"/>
</dbReference>
<feature type="compositionally biased region" description="Basic and acidic residues" evidence="1">
    <location>
        <begin position="316"/>
        <end position="325"/>
    </location>
</feature>
<dbReference type="SMART" id="SM00212">
    <property type="entry name" value="UBCc"/>
    <property type="match status" value="1"/>
</dbReference>
<feature type="compositionally biased region" description="Basic and acidic residues" evidence="1">
    <location>
        <begin position="288"/>
        <end position="297"/>
    </location>
</feature>
<feature type="region of interest" description="Disordered" evidence="1">
    <location>
        <begin position="370"/>
        <end position="391"/>
    </location>
</feature>
<dbReference type="InterPro" id="IPR050113">
    <property type="entry name" value="Ub_conjugating_enzyme"/>
</dbReference>
<protein>
    <submittedName>
        <fullName evidence="3">Non-canonical ubiquitin conjugating enzyme 1</fullName>
    </submittedName>
</protein>
<dbReference type="SUPFAM" id="SSF54495">
    <property type="entry name" value="UBC-like"/>
    <property type="match status" value="1"/>
</dbReference>
<feature type="region of interest" description="Disordered" evidence="1">
    <location>
        <begin position="1"/>
        <end position="103"/>
    </location>
</feature>
<dbReference type="CDD" id="cd23799">
    <property type="entry name" value="UBCc_UBE2J"/>
    <property type="match status" value="1"/>
</dbReference>
<dbReference type="InterPro" id="IPR000608">
    <property type="entry name" value="UBC"/>
</dbReference>
<name>A0A1Y5INH1_OSTTA</name>
<dbReference type="eggNOG" id="KOG0428">
    <property type="taxonomic scope" value="Eukaryota"/>
</dbReference>
<feature type="non-terminal residue" evidence="3">
    <location>
        <position position="1"/>
    </location>
</feature>
<dbReference type="Gene3D" id="3.10.110.10">
    <property type="entry name" value="Ubiquitin Conjugating Enzyme"/>
    <property type="match status" value="1"/>
</dbReference>
<organism evidence="3">
    <name type="scientific">Ostreococcus tauri</name>
    <name type="common">Marine green alga</name>
    <dbReference type="NCBI Taxonomy" id="70448"/>
    <lineage>
        <taxon>Eukaryota</taxon>
        <taxon>Viridiplantae</taxon>
        <taxon>Chlorophyta</taxon>
        <taxon>Mamiellophyceae</taxon>
        <taxon>Mamiellales</taxon>
        <taxon>Bathycoccaceae</taxon>
        <taxon>Ostreococcus</taxon>
    </lineage>
</organism>
<feature type="compositionally biased region" description="Acidic residues" evidence="1">
    <location>
        <begin position="298"/>
        <end position="308"/>
    </location>
</feature>
<feature type="region of interest" description="Disordered" evidence="1">
    <location>
        <begin position="272"/>
        <end position="358"/>
    </location>
</feature>
<dbReference type="EMBL" id="KZ155774">
    <property type="protein sequence ID" value="OUS48485.1"/>
    <property type="molecule type" value="Genomic_DNA"/>
</dbReference>
<feature type="compositionally biased region" description="Basic and acidic residues" evidence="1">
    <location>
        <begin position="74"/>
        <end position="91"/>
    </location>
</feature>
<feature type="domain" description="UBC core" evidence="2">
    <location>
        <begin position="102"/>
        <end position="259"/>
    </location>
</feature>
<dbReference type="PANTHER" id="PTHR24067">
    <property type="entry name" value="UBIQUITIN-CONJUGATING ENZYME E2"/>
    <property type="match status" value="1"/>
</dbReference>
<dbReference type="Pfam" id="PF00179">
    <property type="entry name" value="UQ_con"/>
    <property type="match status" value="1"/>
</dbReference>
<feature type="compositionally biased region" description="Low complexity" evidence="1">
    <location>
        <begin position="326"/>
        <end position="349"/>
    </location>
</feature>
<evidence type="ECO:0000259" key="2">
    <source>
        <dbReference type="PROSITE" id="PS50127"/>
    </source>
</evidence>